<reference evidence="1 2" key="1">
    <citation type="submission" date="2019-06" db="EMBL/GenBank/DDBJ databases">
        <title>Genome Sequence of the Brown Rot Fungal Pathogen Monilinia laxa.</title>
        <authorList>
            <person name="De Miccolis Angelini R.M."/>
            <person name="Landi L."/>
            <person name="Abate D."/>
            <person name="Pollastro S."/>
            <person name="Romanazzi G."/>
            <person name="Faretra F."/>
        </authorList>
    </citation>
    <scope>NUCLEOTIDE SEQUENCE [LARGE SCALE GENOMIC DNA]</scope>
    <source>
        <strain evidence="1 2">Mlax316</strain>
    </source>
</reference>
<protein>
    <submittedName>
        <fullName evidence="1">Uncharacterized protein</fullName>
    </submittedName>
</protein>
<dbReference type="Proteomes" id="UP000326757">
    <property type="component" value="Unassembled WGS sequence"/>
</dbReference>
<dbReference type="OrthoDB" id="434986at2759"/>
<evidence type="ECO:0000313" key="1">
    <source>
        <dbReference type="EMBL" id="KAB8303238.1"/>
    </source>
</evidence>
<sequence>MRPEIPVSNKRLPLSLPKCVLKESQIPNPSFITYSTQPTTSSLNYNLPSLPIFFRTTNQFFNLPIKQSLKTIRINLINV</sequence>
<dbReference type="AlphaFoldDB" id="A0A5N6KHV3"/>
<dbReference type="EMBL" id="VIGI01000002">
    <property type="protein sequence ID" value="KAB8303238.1"/>
    <property type="molecule type" value="Genomic_DNA"/>
</dbReference>
<comment type="caution">
    <text evidence="1">The sequence shown here is derived from an EMBL/GenBank/DDBJ whole genome shotgun (WGS) entry which is preliminary data.</text>
</comment>
<name>A0A5N6KHV3_MONLA</name>
<keyword evidence="2" id="KW-1185">Reference proteome</keyword>
<accession>A0A5N6KHV3</accession>
<organism evidence="1 2">
    <name type="scientific">Monilinia laxa</name>
    <name type="common">Brown rot fungus</name>
    <name type="synonym">Sclerotinia laxa</name>
    <dbReference type="NCBI Taxonomy" id="61186"/>
    <lineage>
        <taxon>Eukaryota</taxon>
        <taxon>Fungi</taxon>
        <taxon>Dikarya</taxon>
        <taxon>Ascomycota</taxon>
        <taxon>Pezizomycotina</taxon>
        <taxon>Leotiomycetes</taxon>
        <taxon>Helotiales</taxon>
        <taxon>Sclerotiniaceae</taxon>
        <taxon>Monilinia</taxon>
    </lineage>
</organism>
<evidence type="ECO:0000313" key="2">
    <source>
        <dbReference type="Proteomes" id="UP000326757"/>
    </source>
</evidence>
<gene>
    <name evidence="1" type="ORF">EYC80_004685</name>
</gene>
<proteinExistence type="predicted"/>